<evidence type="ECO:0000313" key="2">
    <source>
        <dbReference type="Proteomes" id="UP000789920"/>
    </source>
</evidence>
<gene>
    <name evidence="1" type="ORF">RPERSI_LOCUS19241</name>
</gene>
<proteinExistence type="predicted"/>
<protein>
    <submittedName>
        <fullName evidence="1">10149_t:CDS:1</fullName>
    </submittedName>
</protein>
<sequence>KIATSSQDLYDIDTNIINYINVLDSTYLDPDQEYELLDNKSSYSFTNHFWKIPGTPYTDS</sequence>
<name>A0ACA9RFP5_9GLOM</name>
<comment type="caution">
    <text evidence="1">The sequence shown here is derived from an EMBL/GenBank/DDBJ whole genome shotgun (WGS) entry which is preliminary data.</text>
</comment>
<feature type="non-terminal residue" evidence="1">
    <location>
        <position position="60"/>
    </location>
</feature>
<keyword evidence="2" id="KW-1185">Reference proteome</keyword>
<dbReference type="EMBL" id="CAJVQC010052386">
    <property type="protein sequence ID" value="CAG8791517.1"/>
    <property type="molecule type" value="Genomic_DNA"/>
</dbReference>
<feature type="non-terminal residue" evidence="1">
    <location>
        <position position="1"/>
    </location>
</feature>
<organism evidence="1 2">
    <name type="scientific">Racocetra persica</name>
    <dbReference type="NCBI Taxonomy" id="160502"/>
    <lineage>
        <taxon>Eukaryota</taxon>
        <taxon>Fungi</taxon>
        <taxon>Fungi incertae sedis</taxon>
        <taxon>Mucoromycota</taxon>
        <taxon>Glomeromycotina</taxon>
        <taxon>Glomeromycetes</taxon>
        <taxon>Diversisporales</taxon>
        <taxon>Gigasporaceae</taxon>
        <taxon>Racocetra</taxon>
    </lineage>
</organism>
<reference evidence="1" key="1">
    <citation type="submission" date="2021-06" db="EMBL/GenBank/DDBJ databases">
        <authorList>
            <person name="Kallberg Y."/>
            <person name="Tangrot J."/>
            <person name="Rosling A."/>
        </authorList>
    </citation>
    <scope>NUCLEOTIDE SEQUENCE</scope>
    <source>
        <strain evidence="1">MA461A</strain>
    </source>
</reference>
<dbReference type="Proteomes" id="UP000789920">
    <property type="component" value="Unassembled WGS sequence"/>
</dbReference>
<evidence type="ECO:0000313" key="1">
    <source>
        <dbReference type="EMBL" id="CAG8791517.1"/>
    </source>
</evidence>
<accession>A0ACA9RFP5</accession>